<dbReference type="Gene3D" id="1.20.58.340">
    <property type="entry name" value="Magnesium transport protein CorA, transmembrane region"/>
    <property type="match status" value="2"/>
</dbReference>
<feature type="region of interest" description="Disordered" evidence="6">
    <location>
        <begin position="746"/>
        <end position="790"/>
    </location>
</feature>
<evidence type="ECO:0000313" key="8">
    <source>
        <dbReference type="EMBL" id="KAF3188236.1"/>
    </source>
</evidence>
<feature type="transmembrane region" description="Helical" evidence="7">
    <location>
        <begin position="889"/>
        <end position="912"/>
    </location>
</feature>
<keyword evidence="3 7" id="KW-0812">Transmembrane</keyword>
<evidence type="ECO:0000256" key="1">
    <source>
        <dbReference type="ARBA" id="ARBA00004141"/>
    </source>
</evidence>
<evidence type="ECO:0000256" key="5">
    <source>
        <dbReference type="ARBA" id="ARBA00023136"/>
    </source>
</evidence>
<dbReference type="Proteomes" id="UP000479691">
    <property type="component" value="Unassembled WGS sequence"/>
</dbReference>
<proteinExistence type="inferred from homology"/>
<dbReference type="AlphaFoldDB" id="A0A7C8UCV5"/>
<feature type="region of interest" description="Disordered" evidence="6">
    <location>
        <begin position="380"/>
        <end position="405"/>
    </location>
</feature>
<dbReference type="Gene3D" id="3.30.460.20">
    <property type="entry name" value="CorA soluble domain-like"/>
    <property type="match status" value="1"/>
</dbReference>
<dbReference type="Pfam" id="PF01544">
    <property type="entry name" value="CorA"/>
    <property type="match status" value="2"/>
</dbReference>
<name>A0A7C8UCV5_ORBOL</name>
<feature type="region of interest" description="Disordered" evidence="6">
    <location>
        <begin position="1"/>
        <end position="84"/>
    </location>
</feature>
<feature type="compositionally biased region" description="Polar residues" evidence="6">
    <location>
        <begin position="31"/>
        <end position="65"/>
    </location>
</feature>
<sequence>MAGSVASSASSSSTSSSNESGSRKPTRRASRNGSNVNVQATANPTAVPGASSNSQLEPPISNRSPQSHRRRRRRNTVTTRRASVMVDHDDEISISHEVVDTARTATIESNSPVASAARRNSAFYQLQVPIHQNLSSTSVDSTGLLDHREQRYTRPRRSSTMGLGEISKPHRHHTIAGIPTSNRPVSPGKRHFHNHPHGYFQDYTQPPEDLTPELRRGPTGDYLSDTEEAPDTTTPLLARTPAGGELQYHATERNSLFTSRPPRAASVSSRSSGNSRKRKPQHLAVLNLAYGSVNFPPSVPSSPTLQPYSSGIDESISPGTRGAGRLNSGIEDHVINIDGGLAQPSDPFLDSTPPTPPPGITRQRTGMGEAEEDVCFPVSDRLTDGMGTPTRPGENGSIRHGRRRRPREWPDLGVFEQWSREEKEERTTAEGIRARQVSEPVYVGGRLRPTMKGWHREVEDLPYRFTYFNDELGATIHAQTISELVTPGETTFRDLFMPPPRRVSSSSDEESDCEDDPECLIDVGCGKESDKGTATPRGGFGRVSGSVRGSEDLSALDGMGTANNSGNFGVPFRQAPTKESQFTNATSAAPGAAVSGEEGERPTWWLDVLSPTKAEMKVFQDAFGIHPLTAEDILMQEPREKVELFRNYYLVSYRTFEQDPTDEDYMEPVNFYIVVFRTGVLTFHFSMTPHGANVRRRIRQLKDYIDITADWISYALIDNITDAFGPIIQMIEEECDEIDDVILAEVETSSTKPKSPTPSLDQGRNSKLNSILRRPSTAARSDVSTNVEQPDDASMLRRIATCRKKVMGLYRLMGNKADVIKGFSKRCNEQWDVAPRSEIGLYLGDIQDHIVTMVANLVHVEKILSRGHSNYLAQISIKMNERQEETADTLGRLTVLGTIVLPMNIVTGLWGMNVLVPGQGDEDHLMWFWGKLFLPVQYSYGVITALICFRLVIFQARNTWFVLSRPRPGLRVRYAWE</sequence>
<evidence type="ECO:0000256" key="2">
    <source>
        <dbReference type="ARBA" id="ARBA00009765"/>
    </source>
</evidence>
<dbReference type="GO" id="GO:0000329">
    <property type="term" value="C:fungal-type vacuole membrane"/>
    <property type="evidence" value="ECO:0007669"/>
    <property type="project" value="TreeGrafter"/>
</dbReference>
<dbReference type="InterPro" id="IPR045863">
    <property type="entry name" value="CorA_TM1_TM2"/>
</dbReference>
<gene>
    <name evidence="8" type="primary">MNR2</name>
    <name evidence="8" type="ORF">TWF788_000914</name>
</gene>
<feature type="compositionally biased region" description="Low complexity" evidence="6">
    <location>
        <begin position="259"/>
        <end position="274"/>
    </location>
</feature>
<feature type="compositionally biased region" description="Low complexity" evidence="6">
    <location>
        <begin position="1"/>
        <end position="20"/>
    </location>
</feature>
<dbReference type="SUPFAM" id="SSF143865">
    <property type="entry name" value="CorA soluble domain-like"/>
    <property type="match status" value="1"/>
</dbReference>
<evidence type="ECO:0000313" key="9">
    <source>
        <dbReference type="Proteomes" id="UP000479691"/>
    </source>
</evidence>
<feature type="region of interest" description="Disordered" evidence="6">
    <location>
        <begin position="491"/>
        <end position="546"/>
    </location>
</feature>
<evidence type="ECO:0000256" key="4">
    <source>
        <dbReference type="ARBA" id="ARBA00022989"/>
    </source>
</evidence>
<feature type="compositionally biased region" description="Basic residues" evidence="6">
    <location>
        <begin position="66"/>
        <end position="75"/>
    </location>
</feature>
<comment type="caution">
    <text evidence="8">The sequence shown here is derived from an EMBL/GenBank/DDBJ whole genome shotgun (WGS) entry which is preliminary data.</text>
</comment>
<comment type="subcellular location">
    <subcellularLocation>
        <location evidence="1">Membrane</location>
        <topology evidence="1">Multi-pass membrane protein</topology>
    </subcellularLocation>
</comment>
<dbReference type="PANTHER" id="PTHR21535:SF51">
    <property type="entry name" value="MANGANESE RESISTANCE PROTEIN MNR2"/>
    <property type="match status" value="1"/>
</dbReference>
<comment type="similarity">
    <text evidence="2">Belongs to the CorA metal ion transporter (MIT) (TC 1.A.35) family.</text>
</comment>
<organism evidence="8 9">
    <name type="scientific">Orbilia oligospora</name>
    <name type="common">Nematode-trapping fungus</name>
    <name type="synonym">Arthrobotrys oligospora</name>
    <dbReference type="NCBI Taxonomy" id="2813651"/>
    <lineage>
        <taxon>Eukaryota</taxon>
        <taxon>Fungi</taxon>
        <taxon>Dikarya</taxon>
        <taxon>Ascomycota</taxon>
        <taxon>Pezizomycotina</taxon>
        <taxon>Orbiliomycetes</taxon>
        <taxon>Orbiliales</taxon>
        <taxon>Orbiliaceae</taxon>
        <taxon>Orbilia</taxon>
    </lineage>
</organism>
<feature type="compositionally biased region" description="Polar residues" evidence="6">
    <location>
        <begin position="778"/>
        <end position="788"/>
    </location>
</feature>
<dbReference type="InterPro" id="IPR044089">
    <property type="entry name" value="Alr1-like"/>
</dbReference>
<dbReference type="CDD" id="cd12829">
    <property type="entry name" value="Alr1p-like"/>
    <property type="match status" value="1"/>
</dbReference>
<feature type="compositionally biased region" description="Acidic residues" evidence="6">
    <location>
        <begin position="507"/>
        <end position="519"/>
    </location>
</feature>
<feature type="transmembrane region" description="Helical" evidence="7">
    <location>
        <begin position="669"/>
        <end position="687"/>
    </location>
</feature>
<feature type="compositionally biased region" description="Polar residues" evidence="6">
    <location>
        <begin position="760"/>
        <end position="769"/>
    </location>
</feature>
<dbReference type="EMBL" id="JAABOE010000011">
    <property type="protein sequence ID" value="KAF3188236.1"/>
    <property type="molecule type" value="Genomic_DNA"/>
</dbReference>
<keyword evidence="4 7" id="KW-1133">Transmembrane helix</keyword>
<evidence type="ECO:0000256" key="6">
    <source>
        <dbReference type="SAM" id="MobiDB-lite"/>
    </source>
</evidence>
<keyword evidence="5 7" id="KW-0472">Membrane</keyword>
<dbReference type="InterPro" id="IPR002523">
    <property type="entry name" value="MgTranspt_CorA/ZnTranspt_ZntB"/>
</dbReference>
<feature type="transmembrane region" description="Helical" evidence="7">
    <location>
        <begin position="932"/>
        <end position="953"/>
    </location>
</feature>
<dbReference type="SUPFAM" id="SSF144083">
    <property type="entry name" value="Magnesium transport protein CorA, transmembrane region"/>
    <property type="match status" value="1"/>
</dbReference>
<dbReference type="InterPro" id="IPR045861">
    <property type="entry name" value="CorA_cytoplasmic_dom"/>
</dbReference>
<accession>A0A7C8UCV5</accession>
<evidence type="ECO:0000256" key="7">
    <source>
        <dbReference type="SAM" id="Phobius"/>
    </source>
</evidence>
<feature type="compositionally biased region" description="Low complexity" evidence="6">
    <location>
        <begin position="748"/>
        <end position="759"/>
    </location>
</feature>
<dbReference type="GO" id="GO:0015095">
    <property type="term" value="F:magnesium ion transmembrane transporter activity"/>
    <property type="evidence" value="ECO:0007669"/>
    <property type="project" value="InterPro"/>
</dbReference>
<feature type="region of interest" description="Disordered" evidence="6">
    <location>
        <begin position="200"/>
        <end position="280"/>
    </location>
</feature>
<reference evidence="8 9" key="1">
    <citation type="submission" date="2019-06" db="EMBL/GenBank/DDBJ databases">
        <authorList>
            <person name="Palmer J.M."/>
        </authorList>
    </citation>
    <scope>NUCLEOTIDE SEQUENCE [LARGE SCALE GENOMIC DNA]</scope>
    <source>
        <strain evidence="8 9">TWF788</strain>
    </source>
</reference>
<protein>
    <submittedName>
        <fullName evidence="8">CorA metal ion transporter</fullName>
    </submittedName>
</protein>
<dbReference type="GO" id="GO:0010961">
    <property type="term" value="P:intracellular magnesium ion homeostasis"/>
    <property type="evidence" value="ECO:0007669"/>
    <property type="project" value="TreeGrafter"/>
</dbReference>
<evidence type="ECO:0000256" key="3">
    <source>
        <dbReference type="ARBA" id="ARBA00022692"/>
    </source>
</evidence>
<dbReference type="PANTHER" id="PTHR21535">
    <property type="entry name" value="MAGNESIUM AND COBALT TRANSPORT PROTEIN/MITOCHONDRIAL IMPORT INNER MEMBRANE TRANSLOCASE SUBUNIT TIM8"/>
    <property type="match status" value="1"/>
</dbReference>